<sequence length="101" mass="11342">MGDRKKVINKGFWIQIVEFNILKTEITCKIILSPYLAWKNIGHQPAVEVGQKFETPDDSDGDGHDDDEHRMVSLDGVGESLFHVPSPSHGTSVQQRDRLGK</sequence>
<dbReference type="Proteomes" id="UP001367508">
    <property type="component" value="Unassembled WGS sequence"/>
</dbReference>
<keyword evidence="3" id="KW-1185">Reference proteome</keyword>
<proteinExistence type="predicted"/>
<evidence type="ECO:0000313" key="2">
    <source>
        <dbReference type="EMBL" id="KAK7315313.1"/>
    </source>
</evidence>
<comment type="caution">
    <text evidence="2">The sequence shown here is derived from an EMBL/GenBank/DDBJ whole genome shotgun (WGS) entry which is preliminary data.</text>
</comment>
<feature type="region of interest" description="Disordered" evidence="1">
    <location>
        <begin position="49"/>
        <end position="101"/>
    </location>
</feature>
<organism evidence="2 3">
    <name type="scientific">Canavalia gladiata</name>
    <name type="common">Sword bean</name>
    <name type="synonym">Dolichos gladiatus</name>
    <dbReference type="NCBI Taxonomy" id="3824"/>
    <lineage>
        <taxon>Eukaryota</taxon>
        <taxon>Viridiplantae</taxon>
        <taxon>Streptophyta</taxon>
        <taxon>Embryophyta</taxon>
        <taxon>Tracheophyta</taxon>
        <taxon>Spermatophyta</taxon>
        <taxon>Magnoliopsida</taxon>
        <taxon>eudicotyledons</taxon>
        <taxon>Gunneridae</taxon>
        <taxon>Pentapetalae</taxon>
        <taxon>rosids</taxon>
        <taxon>fabids</taxon>
        <taxon>Fabales</taxon>
        <taxon>Fabaceae</taxon>
        <taxon>Papilionoideae</taxon>
        <taxon>50 kb inversion clade</taxon>
        <taxon>NPAAA clade</taxon>
        <taxon>indigoferoid/millettioid clade</taxon>
        <taxon>Phaseoleae</taxon>
        <taxon>Canavalia</taxon>
    </lineage>
</organism>
<feature type="compositionally biased region" description="Acidic residues" evidence="1">
    <location>
        <begin position="56"/>
        <end position="65"/>
    </location>
</feature>
<gene>
    <name evidence="2" type="ORF">VNO77_33853</name>
</gene>
<reference evidence="2 3" key="1">
    <citation type="submission" date="2024-01" db="EMBL/GenBank/DDBJ databases">
        <title>The genomes of 5 underutilized Papilionoideae crops provide insights into root nodulation and disease resistanc.</title>
        <authorList>
            <person name="Jiang F."/>
        </authorList>
    </citation>
    <scope>NUCLEOTIDE SEQUENCE [LARGE SCALE GENOMIC DNA]</scope>
    <source>
        <strain evidence="2">LVBAO_FW01</strain>
        <tissue evidence="2">Leaves</tissue>
    </source>
</reference>
<name>A0AAN9KFH2_CANGL</name>
<protein>
    <submittedName>
        <fullName evidence="2">Uncharacterized protein</fullName>
    </submittedName>
</protein>
<accession>A0AAN9KFH2</accession>
<dbReference type="AlphaFoldDB" id="A0AAN9KFH2"/>
<dbReference type="EMBL" id="JAYMYQ010000008">
    <property type="protein sequence ID" value="KAK7315313.1"/>
    <property type="molecule type" value="Genomic_DNA"/>
</dbReference>
<evidence type="ECO:0000256" key="1">
    <source>
        <dbReference type="SAM" id="MobiDB-lite"/>
    </source>
</evidence>
<evidence type="ECO:0000313" key="3">
    <source>
        <dbReference type="Proteomes" id="UP001367508"/>
    </source>
</evidence>